<name>A0A9K3E274_HELAN</name>
<protein>
    <submittedName>
        <fullName evidence="1">Uncharacterized protein</fullName>
    </submittedName>
</protein>
<dbReference type="AlphaFoldDB" id="A0A9K3E274"/>
<sequence length="73" mass="8673">MPIILNDNFTLGCKHISKCIIQNKIKLQNLKNINKEKSIFMQIRIDEVHIQQKTSFLLPKHTFCKNTYFHNLC</sequence>
<keyword evidence="2" id="KW-1185">Reference proteome</keyword>
<evidence type="ECO:0000313" key="2">
    <source>
        <dbReference type="Proteomes" id="UP000215914"/>
    </source>
</evidence>
<evidence type="ECO:0000313" key="1">
    <source>
        <dbReference type="EMBL" id="KAF5765690.1"/>
    </source>
</evidence>
<dbReference type="EMBL" id="MNCJ02000330">
    <property type="protein sequence ID" value="KAF5765690.1"/>
    <property type="molecule type" value="Genomic_DNA"/>
</dbReference>
<gene>
    <name evidence="1" type="ORF">HanXRQr2_Chr15g0706701</name>
</gene>
<organism evidence="1 2">
    <name type="scientific">Helianthus annuus</name>
    <name type="common">Common sunflower</name>
    <dbReference type="NCBI Taxonomy" id="4232"/>
    <lineage>
        <taxon>Eukaryota</taxon>
        <taxon>Viridiplantae</taxon>
        <taxon>Streptophyta</taxon>
        <taxon>Embryophyta</taxon>
        <taxon>Tracheophyta</taxon>
        <taxon>Spermatophyta</taxon>
        <taxon>Magnoliopsida</taxon>
        <taxon>eudicotyledons</taxon>
        <taxon>Gunneridae</taxon>
        <taxon>Pentapetalae</taxon>
        <taxon>asterids</taxon>
        <taxon>campanulids</taxon>
        <taxon>Asterales</taxon>
        <taxon>Asteraceae</taxon>
        <taxon>Asteroideae</taxon>
        <taxon>Heliantheae alliance</taxon>
        <taxon>Heliantheae</taxon>
        <taxon>Helianthus</taxon>
    </lineage>
</organism>
<dbReference type="Proteomes" id="UP000215914">
    <property type="component" value="Unassembled WGS sequence"/>
</dbReference>
<reference evidence="1" key="2">
    <citation type="submission" date="2020-06" db="EMBL/GenBank/DDBJ databases">
        <title>Helianthus annuus Genome sequencing and assembly Release 2.</title>
        <authorList>
            <person name="Gouzy J."/>
            <person name="Langlade N."/>
            <person name="Munos S."/>
        </authorList>
    </citation>
    <scope>NUCLEOTIDE SEQUENCE</scope>
    <source>
        <tissue evidence="1">Leaves</tissue>
    </source>
</reference>
<comment type="caution">
    <text evidence="1">The sequence shown here is derived from an EMBL/GenBank/DDBJ whole genome shotgun (WGS) entry which is preliminary data.</text>
</comment>
<reference evidence="1" key="1">
    <citation type="journal article" date="2017" name="Nature">
        <title>The sunflower genome provides insights into oil metabolism, flowering and Asterid evolution.</title>
        <authorList>
            <person name="Badouin H."/>
            <person name="Gouzy J."/>
            <person name="Grassa C.J."/>
            <person name="Murat F."/>
            <person name="Staton S.E."/>
            <person name="Cottret L."/>
            <person name="Lelandais-Briere C."/>
            <person name="Owens G.L."/>
            <person name="Carrere S."/>
            <person name="Mayjonade B."/>
            <person name="Legrand L."/>
            <person name="Gill N."/>
            <person name="Kane N.C."/>
            <person name="Bowers J.E."/>
            <person name="Hubner S."/>
            <person name="Bellec A."/>
            <person name="Berard A."/>
            <person name="Berges H."/>
            <person name="Blanchet N."/>
            <person name="Boniface M.C."/>
            <person name="Brunel D."/>
            <person name="Catrice O."/>
            <person name="Chaidir N."/>
            <person name="Claudel C."/>
            <person name="Donnadieu C."/>
            <person name="Faraut T."/>
            <person name="Fievet G."/>
            <person name="Helmstetter N."/>
            <person name="King M."/>
            <person name="Knapp S.J."/>
            <person name="Lai Z."/>
            <person name="Le Paslier M.C."/>
            <person name="Lippi Y."/>
            <person name="Lorenzon L."/>
            <person name="Mandel J.R."/>
            <person name="Marage G."/>
            <person name="Marchand G."/>
            <person name="Marquand E."/>
            <person name="Bret-Mestries E."/>
            <person name="Morien E."/>
            <person name="Nambeesan S."/>
            <person name="Nguyen T."/>
            <person name="Pegot-Espagnet P."/>
            <person name="Pouilly N."/>
            <person name="Raftis F."/>
            <person name="Sallet E."/>
            <person name="Schiex T."/>
            <person name="Thomas J."/>
            <person name="Vandecasteele C."/>
            <person name="Vares D."/>
            <person name="Vear F."/>
            <person name="Vautrin S."/>
            <person name="Crespi M."/>
            <person name="Mangin B."/>
            <person name="Burke J.M."/>
            <person name="Salse J."/>
            <person name="Munos S."/>
            <person name="Vincourt P."/>
            <person name="Rieseberg L.H."/>
            <person name="Langlade N.B."/>
        </authorList>
    </citation>
    <scope>NUCLEOTIDE SEQUENCE</scope>
    <source>
        <tissue evidence="1">Leaves</tissue>
    </source>
</reference>
<proteinExistence type="predicted"/>
<dbReference type="Gramene" id="mRNA:HanXRQr2_Chr15g0706701">
    <property type="protein sequence ID" value="CDS:HanXRQr2_Chr15g0706701.1"/>
    <property type="gene ID" value="HanXRQr2_Chr15g0706701"/>
</dbReference>
<accession>A0A9K3E274</accession>